<dbReference type="Proteomes" id="UP000828251">
    <property type="component" value="Unassembled WGS sequence"/>
</dbReference>
<dbReference type="EMBL" id="JAIQCV010000013">
    <property type="protein sequence ID" value="KAH1031409.1"/>
    <property type="molecule type" value="Genomic_DNA"/>
</dbReference>
<gene>
    <name evidence="1" type="ORF">J1N35_043583</name>
</gene>
<proteinExistence type="predicted"/>
<protein>
    <submittedName>
        <fullName evidence="1">Uncharacterized protein</fullName>
    </submittedName>
</protein>
<keyword evidence="2" id="KW-1185">Reference proteome</keyword>
<evidence type="ECO:0000313" key="2">
    <source>
        <dbReference type="Proteomes" id="UP000828251"/>
    </source>
</evidence>
<comment type="caution">
    <text evidence="1">The sequence shown here is derived from an EMBL/GenBank/DDBJ whole genome shotgun (WGS) entry which is preliminary data.</text>
</comment>
<reference evidence="1 2" key="1">
    <citation type="journal article" date="2021" name="Plant Biotechnol. J.">
        <title>Multi-omics assisted identification of the key and species-specific regulatory components of drought-tolerant mechanisms in Gossypium stocksii.</title>
        <authorList>
            <person name="Yu D."/>
            <person name="Ke L."/>
            <person name="Zhang D."/>
            <person name="Wu Y."/>
            <person name="Sun Y."/>
            <person name="Mei J."/>
            <person name="Sun J."/>
            <person name="Sun Y."/>
        </authorList>
    </citation>
    <scope>NUCLEOTIDE SEQUENCE [LARGE SCALE GENOMIC DNA]</scope>
    <source>
        <strain evidence="2">cv. E1</strain>
        <tissue evidence="1">Leaf</tissue>
    </source>
</reference>
<dbReference type="AlphaFoldDB" id="A0A9D3U7J2"/>
<organism evidence="1 2">
    <name type="scientific">Gossypium stocksii</name>
    <dbReference type="NCBI Taxonomy" id="47602"/>
    <lineage>
        <taxon>Eukaryota</taxon>
        <taxon>Viridiplantae</taxon>
        <taxon>Streptophyta</taxon>
        <taxon>Embryophyta</taxon>
        <taxon>Tracheophyta</taxon>
        <taxon>Spermatophyta</taxon>
        <taxon>Magnoliopsida</taxon>
        <taxon>eudicotyledons</taxon>
        <taxon>Gunneridae</taxon>
        <taxon>Pentapetalae</taxon>
        <taxon>rosids</taxon>
        <taxon>malvids</taxon>
        <taxon>Malvales</taxon>
        <taxon>Malvaceae</taxon>
        <taxon>Malvoideae</taxon>
        <taxon>Gossypium</taxon>
    </lineage>
</organism>
<evidence type="ECO:0000313" key="1">
    <source>
        <dbReference type="EMBL" id="KAH1031409.1"/>
    </source>
</evidence>
<name>A0A9D3U7J2_9ROSI</name>
<sequence>MESLQNPIHPKILKTQEVTHLAKMVYPRGVPPKNTGHPLTNSLCSQVTPLGLSHSSMMTILRCGGGYLNFIMAGSSV</sequence>
<accession>A0A9D3U7J2</accession>